<accession>A0A318P8C4</accession>
<keyword evidence="1" id="KW-0812">Transmembrane</keyword>
<comment type="caution">
    <text evidence="2">The sequence shown here is derived from an EMBL/GenBank/DDBJ whole genome shotgun (WGS) entry which is preliminary data.</text>
</comment>
<organism evidence="2 3">
    <name type="scientific">Serratia plymuthica</name>
    <dbReference type="NCBI Taxonomy" id="82996"/>
    <lineage>
        <taxon>Bacteria</taxon>
        <taxon>Pseudomonadati</taxon>
        <taxon>Pseudomonadota</taxon>
        <taxon>Gammaproteobacteria</taxon>
        <taxon>Enterobacterales</taxon>
        <taxon>Yersiniaceae</taxon>
        <taxon>Serratia</taxon>
    </lineage>
</organism>
<reference evidence="2 3" key="1">
    <citation type="submission" date="2017-11" db="EMBL/GenBank/DDBJ databases">
        <title>Genome sequence of the oocydin A producing rhizobacterium Serratia plymuthica 4Rx5.</title>
        <authorList>
            <person name="Matilla M.A."/>
            <person name="Udaondo Z."/>
            <person name="Salmond G.P.C."/>
        </authorList>
    </citation>
    <scope>NUCLEOTIDE SEQUENCE [LARGE SCALE GENOMIC DNA]</scope>
    <source>
        <strain evidence="2 3">4Rx5</strain>
    </source>
</reference>
<name>A0A318P8C4_SERPL</name>
<evidence type="ECO:0000313" key="3">
    <source>
        <dbReference type="Proteomes" id="UP000248196"/>
    </source>
</evidence>
<keyword evidence="1" id="KW-0472">Membrane</keyword>
<evidence type="ECO:0000256" key="1">
    <source>
        <dbReference type="SAM" id="Phobius"/>
    </source>
</evidence>
<evidence type="ECO:0000313" key="2">
    <source>
        <dbReference type="EMBL" id="PYD40862.1"/>
    </source>
</evidence>
<gene>
    <name evidence="2" type="ORF">CT690_06185</name>
</gene>
<sequence length="78" mass="8986">MINHIVPNRKRVNVNTRKLFVFEFIAILLCVPLGFLCAKVDYLSNISTEIIIIYVPLSMLVSYYLSLSKGARKDESHR</sequence>
<proteinExistence type="predicted"/>
<feature type="transmembrane region" description="Helical" evidence="1">
    <location>
        <begin position="19"/>
        <end position="36"/>
    </location>
</feature>
<feature type="transmembrane region" description="Helical" evidence="1">
    <location>
        <begin position="42"/>
        <end position="65"/>
    </location>
</feature>
<dbReference type="Proteomes" id="UP000248196">
    <property type="component" value="Unassembled WGS sequence"/>
</dbReference>
<dbReference type="AlphaFoldDB" id="A0A318P8C4"/>
<protein>
    <submittedName>
        <fullName evidence="2">Uncharacterized protein</fullName>
    </submittedName>
</protein>
<keyword evidence="1" id="KW-1133">Transmembrane helix</keyword>
<dbReference type="EMBL" id="PESE01000001">
    <property type="protein sequence ID" value="PYD40862.1"/>
    <property type="molecule type" value="Genomic_DNA"/>
</dbReference>